<feature type="region of interest" description="Disordered" evidence="5">
    <location>
        <begin position="55"/>
        <end position="94"/>
    </location>
</feature>
<keyword evidence="3 9" id="KW-0808">Transferase</keyword>
<feature type="region of interest" description="Disordered" evidence="5">
    <location>
        <begin position="1065"/>
        <end position="1106"/>
    </location>
</feature>
<dbReference type="EMBL" id="FQVN01000019">
    <property type="protein sequence ID" value="SHH04218.1"/>
    <property type="molecule type" value="Genomic_DNA"/>
</dbReference>
<feature type="compositionally biased region" description="Low complexity" evidence="5">
    <location>
        <begin position="1227"/>
        <end position="1252"/>
    </location>
</feature>
<dbReference type="Gene3D" id="3.40.47.10">
    <property type="match status" value="1"/>
</dbReference>
<dbReference type="SUPFAM" id="SSF47336">
    <property type="entry name" value="ACP-like"/>
    <property type="match status" value="1"/>
</dbReference>
<dbReference type="InterPro" id="IPR036291">
    <property type="entry name" value="NAD(P)-bd_dom_sf"/>
</dbReference>
<dbReference type="STRING" id="2017.SAMN05444320_11942"/>
<dbReference type="SUPFAM" id="SSF55048">
    <property type="entry name" value="Probable ACP-binding domain of malonyl-CoA ACP transacylase"/>
    <property type="match status" value="1"/>
</dbReference>
<keyword evidence="1" id="KW-0596">Phosphopantetheine</keyword>
<dbReference type="SUPFAM" id="SSF51735">
    <property type="entry name" value="NAD(P)-binding Rossmann-fold domains"/>
    <property type="match status" value="2"/>
</dbReference>
<evidence type="ECO:0000313" key="9">
    <source>
        <dbReference type="EMBL" id="SHH04218.1"/>
    </source>
</evidence>
<dbReference type="Gene3D" id="3.10.129.110">
    <property type="entry name" value="Polyketide synthase dehydratase"/>
    <property type="match status" value="1"/>
</dbReference>
<feature type="compositionally biased region" description="Gly residues" evidence="5">
    <location>
        <begin position="80"/>
        <end position="89"/>
    </location>
</feature>
<dbReference type="Gene3D" id="3.30.70.250">
    <property type="entry name" value="Malonyl-CoA ACP transacylase, ACP-binding"/>
    <property type="match status" value="1"/>
</dbReference>
<dbReference type="InterPro" id="IPR036736">
    <property type="entry name" value="ACP-like_sf"/>
</dbReference>
<feature type="region of interest" description="Disordered" evidence="5">
    <location>
        <begin position="430"/>
        <end position="454"/>
    </location>
</feature>
<evidence type="ECO:0000259" key="7">
    <source>
        <dbReference type="PROSITE" id="PS52004"/>
    </source>
</evidence>
<feature type="domain" description="PKS/mFAS DH" evidence="8">
    <location>
        <begin position="1921"/>
        <end position="2204"/>
    </location>
</feature>
<keyword evidence="2" id="KW-0597">Phosphoprotein</keyword>
<evidence type="ECO:0000256" key="4">
    <source>
        <dbReference type="PROSITE-ProRule" id="PRU01363"/>
    </source>
</evidence>
<dbReference type="InterPro" id="IPR014031">
    <property type="entry name" value="Ketoacyl_synth_C"/>
</dbReference>
<feature type="compositionally biased region" description="Low complexity" evidence="5">
    <location>
        <begin position="1261"/>
        <end position="1272"/>
    </location>
</feature>
<organism evidence="9 10">
    <name type="scientific">Streptoalloteichus hindustanus</name>
    <dbReference type="NCBI Taxonomy" id="2017"/>
    <lineage>
        <taxon>Bacteria</taxon>
        <taxon>Bacillati</taxon>
        <taxon>Actinomycetota</taxon>
        <taxon>Actinomycetes</taxon>
        <taxon>Pseudonocardiales</taxon>
        <taxon>Pseudonocardiaceae</taxon>
        <taxon>Streptoalloteichus</taxon>
    </lineage>
</organism>
<feature type="compositionally biased region" description="Low complexity" evidence="5">
    <location>
        <begin position="1084"/>
        <end position="1106"/>
    </location>
</feature>
<dbReference type="PROSITE" id="PS50075">
    <property type="entry name" value="CARRIER"/>
    <property type="match status" value="1"/>
</dbReference>
<name>A0A1M5PR31_STRHI</name>
<feature type="active site" description="Proton acceptor; for dehydratase activity" evidence="4">
    <location>
        <position position="1953"/>
    </location>
</feature>
<dbReference type="InterPro" id="IPR013968">
    <property type="entry name" value="PKS_KR"/>
</dbReference>
<dbReference type="SMART" id="SM00825">
    <property type="entry name" value="PKS_KS"/>
    <property type="match status" value="1"/>
</dbReference>
<accession>A0A1M5PR31</accession>
<dbReference type="InterPro" id="IPR052568">
    <property type="entry name" value="PKS-FAS_Synthase"/>
</dbReference>
<feature type="active site" description="Proton donor; for dehydratase activity" evidence="4">
    <location>
        <position position="2121"/>
    </location>
</feature>
<protein>
    <submittedName>
        <fullName evidence="9">Acyl transferase domain-containing protein</fullName>
    </submittedName>
</protein>
<dbReference type="InterPro" id="IPR001227">
    <property type="entry name" value="Ac_transferase_dom_sf"/>
</dbReference>
<evidence type="ECO:0000256" key="5">
    <source>
        <dbReference type="SAM" id="MobiDB-lite"/>
    </source>
</evidence>
<dbReference type="InterPro" id="IPR057326">
    <property type="entry name" value="KR_dom"/>
</dbReference>
<dbReference type="InterPro" id="IPR014043">
    <property type="entry name" value="Acyl_transferase_dom"/>
</dbReference>
<reference evidence="9 10" key="1">
    <citation type="submission" date="2016-11" db="EMBL/GenBank/DDBJ databases">
        <authorList>
            <person name="Jaros S."/>
            <person name="Januszkiewicz K."/>
            <person name="Wedrychowicz H."/>
        </authorList>
    </citation>
    <scope>NUCLEOTIDE SEQUENCE [LARGE SCALE GENOMIC DNA]</scope>
    <source>
        <strain evidence="9 10">DSM 44523</strain>
    </source>
</reference>
<feature type="region of interest" description="C-terminal hotdog fold" evidence="4">
    <location>
        <begin position="2058"/>
        <end position="2204"/>
    </location>
</feature>
<feature type="compositionally biased region" description="Low complexity" evidence="5">
    <location>
        <begin position="1185"/>
        <end position="1207"/>
    </location>
</feature>
<dbReference type="PROSITE" id="PS52019">
    <property type="entry name" value="PKS_MFAS_DH"/>
    <property type="match status" value="1"/>
</dbReference>
<dbReference type="PANTHER" id="PTHR43074:SF1">
    <property type="entry name" value="BETA-KETOACYL SYNTHASE FAMILY PROTEIN-RELATED"/>
    <property type="match status" value="1"/>
</dbReference>
<dbReference type="SUPFAM" id="SSF52151">
    <property type="entry name" value="FabD/lysophospholipase-like"/>
    <property type="match status" value="1"/>
</dbReference>
<dbReference type="InterPro" id="IPR049551">
    <property type="entry name" value="PKS_DH_C"/>
</dbReference>
<dbReference type="SMART" id="SM00827">
    <property type="entry name" value="PKS_AT"/>
    <property type="match status" value="1"/>
</dbReference>
<evidence type="ECO:0000256" key="3">
    <source>
        <dbReference type="ARBA" id="ARBA00022679"/>
    </source>
</evidence>
<dbReference type="OrthoDB" id="9778690at2"/>
<evidence type="ECO:0000259" key="8">
    <source>
        <dbReference type="PROSITE" id="PS52019"/>
    </source>
</evidence>
<proteinExistence type="predicted"/>
<dbReference type="Gene3D" id="3.40.50.720">
    <property type="entry name" value="NAD(P)-binding Rossmann-like Domain"/>
    <property type="match status" value="1"/>
</dbReference>
<dbReference type="Pfam" id="PF14765">
    <property type="entry name" value="PS-DH"/>
    <property type="match status" value="1"/>
</dbReference>
<feature type="region of interest" description="Disordered" evidence="5">
    <location>
        <begin position="1185"/>
        <end position="1325"/>
    </location>
</feature>
<dbReference type="InterPro" id="IPR020841">
    <property type="entry name" value="PKS_Beta-ketoAc_synthase_dom"/>
</dbReference>
<dbReference type="PROSITE" id="PS52004">
    <property type="entry name" value="KS3_2"/>
    <property type="match status" value="1"/>
</dbReference>
<keyword evidence="10" id="KW-1185">Reference proteome</keyword>
<dbReference type="PANTHER" id="PTHR43074">
    <property type="entry name" value="OMEGA-3 POLYUNSATURATED FATTY ACID SYNTHASE PFAB-RELATED"/>
    <property type="match status" value="1"/>
</dbReference>
<dbReference type="InterPro" id="IPR009081">
    <property type="entry name" value="PP-bd_ACP"/>
</dbReference>
<dbReference type="SUPFAM" id="SSF53901">
    <property type="entry name" value="Thiolase-like"/>
    <property type="match status" value="2"/>
</dbReference>
<feature type="compositionally biased region" description="Pro residues" evidence="5">
    <location>
        <begin position="441"/>
        <end position="453"/>
    </location>
</feature>
<feature type="domain" description="Carrier" evidence="6">
    <location>
        <begin position="1324"/>
        <end position="1404"/>
    </location>
</feature>
<feature type="region of interest" description="Disordered" evidence="5">
    <location>
        <begin position="204"/>
        <end position="245"/>
    </location>
</feature>
<feature type="compositionally biased region" description="Pro residues" evidence="5">
    <location>
        <begin position="1273"/>
        <end position="1308"/>
    </location>
</feature>
<dbReference type="Proteomes" id="UP000184501">
    <property type="component" value="Unassembled WGS sequence"/>
</dbReference>
<dbReference type="Gene3D" id="3.40.366.10">
    <property type="entry name" value="Malonyl-Coenzyme A Acyl Carrier Protein, domain 2"/>
    <property type="match status" value="1"/>
</dbReference>
<dbReference type="InterPro" id="IPR016039">
    <property type="entry name" value="Thiolase-like"/>
</dbReference>
<evidence type="ECO:0000256" key="2">
    <source>
        <dbReference type="ARBA" id="ARBA00022553"/>
    </source>
</evidence>
<dbReference type="RefSeq" id="WP_083960358.1">
    <property type="nucleotide sequence ID" value="NZ_FQVN01000019.1"/>
</dbReference>
<feature type="domain" description="Ketosynthase family 3 (KS3)" evidence="7">
    <location>
        <begin position="15"/>
        <end position="548"/>
    </location>
</feature>
<dbReference type="InterPro" id="IPR014030">
    <property type="entry name" value="Ketoacyl_synth_N"/>
</dbReference>
<dbReference type="InterPro" id="IPR042104">
    <property type="entry name" value="PKS_dehydratase_sf"/>
</dbReference>
<dbReference type="InterPro" id="IPR016036">
    <property type="entry name" value="Malonyl_transacylase_ACP-bd"/>
</dbReference>
<dbReference type="InterPro" id="IPR016035">
    <property type="entry name" value="Acyl_Trfase/lysoPLipase"/>
</dbReference>
<dbReference type="CDD" id="cd00833">
    <property type="entry name" value="PKS"/>
    <property type="match status" value="1"/>
</dbReference>
<dbReference type="SMART" id="SM00822">
    <property type="entry name" value="PKS_KR"/>
    <property type="match status" value="1"/>
</dbReference>
<evidence type="ECO:0000256" key="1">
    <source>
        <dbReference type="ARBA" id="ARBA00022450"/>
    </source>
</evidence>
<dbReference type="Pfam" id="PF08659">
    <property type="entry name" value="KR"/>
    <property type="match status" value="1"/>
</dbReference>
<feature type="compositionally biased region" description="Basic and acidic residues" evidence="5">
    <location>
        <begin position="231"/>
        <end position="241"/>
    </location>
</feature>
<dbReference type="GO" id="GO:0016746">
    <property type="term" value="F:acyltransferase activity"/>
    <property type="evidence" value="ECO:0007669"/>
    <property type="project" value="InterPro"/>
</dbReference>
<dbReference type="Gene3D" id="1.10.1200.10">
    <property type="entry name" value="ACP-like"/>
    <property type="match status" value="1"/>
</dbReference>
<dbReference type="Pfam" id="PF00698">
    <property type="entry name" value="Acyl_transf_1"/>
    <property type="match status" value="1"/>
</dbReference>
<feature type="region of interest" description="N-terminal hotdog fold" evidence="4">
    <location>
        <begin position="1921"/>
        <end position="2045"/>
    </location>
</feature>
<dbReference type="Pfam" id="PF00109">
    <property type="entry name" value="ketoacyl-synt"/>
    <property type="match status" value="2"/>
</dbReference>
<evidence type="ECO:0000313" key="10">
    <source>
        <dbReference type="Proteomes" id="UP000184501"/>
    </source>
</evidence>
<dbReference type="Pfam" id="PF00550">
    <property type="entry name" value="PP-binding"/>
    <property type="match status" value="1"/>
</dbReference>
<dbReference type="InterPro" id="IPR049900">
    <property type="entry name" value="PKS_mFAS_DH"/>
</dbReference>
<evidence type="ECO:0000259" key="6">
    <source>
        <dbReference type="PROSITE" id="PS50075"/>
    </source>
</evidence>
<gene>
    <name evidence="9" type="ORF">SAMN05444320_11942</name>
</gene>
<sequence length="2214" mass="230287">MSAAESAHVDRRLARDPVAVVGVAGVFPGARDVREFWTNVVAGADCTSAVPGARWRVPGDLGDTGNPADPEPGAESGAVGAVGPGGPGADGRRRAGVLPEVTFDPLEFGMPADVAASAGVARLLSLVVARDALRDAGCDVAPWYDPARTGVVLGCSGGGAGGELSVSSAISAWARVPVLRGILREAGFDERRIDEIANRVGHGSAGRAARDARTTADTPDSGDTANFSEATHGRRTGERPPDTALDTDAALDTALASWIASRFDLGGLACAVDAAGASSLAAVRVAVGELVERRADLMIAGGCDVAEEPAAPAGPGAAPTLSATQVVRPFDANADGTLLGEGVGMVALKRLADAERDGDRVYAVIRGMGHGSDARGATVHAPSLEGQLVTLRRAYEDADCPPRSVALFEAHGTGTPGEDEIELRALHALTSGTDRTDRTDPPAPPGSSAPPAPAALFAVGSVKSQIGHTGAAAGAAGLVKLALALHHRVLPPTVNVDRPAEAALGQESPLYVNTETRPWIGDPRRPVRRAAVSAFGAGGASFHVVLDEHEPSAGLLQVSHACARVHLWHAPDVASLRAAVAEGPGLSTTTPVPEDRLRAGFVSRDPAEFAELRALLLDRLREWDGGTPWQHRRGVHLRPSGLPESARVAALFADQGSQYVGMARTAVLAVPPARAAFDAVNQRFTTGPTLAGVVFPPPVAGVVGAAGEEARARAEELLRRPEYAQPAIGAVALGQYRFLTVCGFRPQGLLGHSFGELTALWAAGCLDDETFFQLAVARGRAMAPQVDNGRDPGAMAMVRAPAAAVDTLLAAHPDLVVCHYDAPDQLVVGGPTLAVDAFVTSCADQRIFARVLPAAAAFHTAHVQHAVDEFAAAVAAAAFRPPRVPVYANTRGARYGEDVEATRRVLVEQLRHPVDFAGRLEEMHRDGFRVFVEFGPGQALTRLVERTLGDRGVVAVATDGGPDQDSDVQLKRAGLQLALLGQPLADLNRYLAPAPERRTPSPSAVVLRRRAEAGREPGAGADGTATGAATGTAVERAAGLPQWTVPPDAAATTSVADRAPAPVQRVVGAARPAEPVATWRTTSESDAVAPPEPEPAAAAGQPADPTPDLARIAADHLALHRRYLDGQLRVAERLGSLLTRSLDTAGLAEGVTALRDHSLALGEAHIRANEALAALLRLNAEATGTSGATGAPGAAAAPAARVADPGVPTGPAPAAPRPGADEARQDPGVPAPAENNVANAANAAGVAATPRHAVPPPNRPVRPAALPAGAAPATPPQAPPQTPPPTSSQTPPAGPPPAAPPAARPPATGPRQRREAGGTGPDEQDLVARLRQLIAERAGRDPRTLEPHLDLEADLGLDSLDRVRVLGEVWRRLPVRLDQSATPTAHLTAFRTVGDALRLPRLLLQSTASPTAKPQEILRSRVGLVELPEIDALAGAFRTERIAMVVADGSDLPPALARALRERGWRVRVLALPGVPVEDPEAVRLGDWSEDSLTATLAGVLPGQGVDLCVLPIVADDEHAVPRLTHAVLTAKHVLRALTATAGAGRRAAFVTVTRLDGALGYTGSAANSSLVGGVSGLVRTLALEAPALFCRALDLAPTLPADEAARLVVAELDDVARDVVEVALDGARRRTVTAVPSPLPAREPAPPALGADDVLVVTGGGRGVTAWCVTELMRRQPCSVLVLGRTELTEEPEWAVNRAAGELPDALTAHLRARGTVLGPARFAQAVRDVRARREIRGTLAALTAAGARAEYLVVDVTDAAAVQAALRPHAHRVTAVVHGAGVLADAGLPRKNATDVERVLGVKLTGLRNVLSALDQERLRHLVLFGSAAGWFGNPGQADYAAANAALNRLACAWRARRPGCRVTAVNWGPWDGGMVEPWARAGFALRGVPLLPREAGVERFLAEFDAEESPVVLVAPAARALPPRAPAPFAGIKVERRLERLACDPVVQDHGIGGSPVLPLAAAVGWCVNVLERAHPGWQVVECRDVRLHKGVVCDGGEWSRFVLEAVPARENAFQVTIVSEDAPARSWPRYAGTFRLADRPLSAPPVRRSWARRLAELGGERAPAWYEDVLSTGPSLRGLGRLLEQDGTRLVVECRMRDVPLAHGAFAGRLHSPVLADQVLQAAMLGAARCHGVSSLPVAIERVEMFDRLPDDQPFVLEVDAVRRGAAGLSCTVVACAPDGRVYQRYTGVSMAGPASGEPSPAPALTEAAG</sequence>
<dbReference type="Pfam" id="PF02801">
    <property type="entry name" value="Ketoacyl-synt_C"/>
    <property type="match status" value="1"/>
</dbReference>